<organism evidence="1 2">
    <name type="scientific">Obba rivulosa</name>
    <dbReference type="NCBI Taxonomy" id="1052685"/>
    <lineage>
        <taxon>Eukaryota</taxon>
        <taxon>Fungi</taxon>
        <taxon>Dikarya</taxon>
        <taxon>Basidiomycota</taxon>
        <taxon>Agaricomycotina</taxon>
        <taxon>Agaricomycetes</taxon>
        <taxon>Polyporales</taxon>
        <taxon>Gelatoporiaceae</taxon>
        <taxon>Obba</taxon>
    </lineage>
</organism>
<dbReference type="Proteomes" id="UP000250043">
    <property type="component" value="Unassembled WGS sequence"/>
</dbReference>
<keyword evidence="2" id="KW-1185">Reference proteome</keyword>
<gene>
    <name evidence="1" type="ORF">OBBRIDRAFT_798441</name>
</gene>
<accession>A0A8E2AR40</accession>
<protein>
    <submittedName>
        <fullName evidence="1">Uncharacterized protein</fullName>
    </submittedName>
</protein>
<reference evidence="1 2" key="1">
    <citation type="submission" date="2016-07" db="EMBL/GenBank/DDBJ databases">
        <title>Draft genome of the white-rot fungus Obba rivulosa 3A-2.</title>
        <authorList>
            <consortium name="DOE Joint Genome Institute"/>
            <person name="Miettinen O."/>
            <person name="Riley R."/>
            <person name="Acob R."/>
            <person name="Barry K."/>
            <person name="Cullen D."/>
            <person name="De Vries R."/>
            <person name="Hainaut M."/>
            <person name="Hatakka A."/>
            <person name="Henrissat B."/>
            <person name="Hilden K."/>
            <person name="Kuo R."/>
            <person name="Labutti K."/>
            <person name="Lipzen A."/>
            <person name="Makela M.R."/>
            <person name="Sandor L."/>
            <person name="Spatafora J.W."/>
            <person name="Grigoriev I.V."/>
            <person name="Hibbett D.S."/>
        </authorList>
    </citation>
    <scope>NUCLEOTIDE SEQUENCE [LARGE SCALE GENOMIC DNA]</scope>
    <source>
        <strain evidence="1 2">3A-2</strain>
    </source>
</reference>
<feature type="non-terminal residue" evidence="1">
    <location>
        <position position="1"/>
    </location>
</feature>
<name>A0A8E2AR40_9APHY</name>
<dbReference type="AlphaFoldDB" id="A0A8E2AR40"/>
<dbReference type="EMBL" id="KV722603">
    <property type="protein sequence ID" value="OCH85177.1"/>
    <property type="molecule type" value="Genomic_DNA"/>
</dbReference>
<evidence type="ECO:0000313" key="2">
    <source>
        <dbReference type="Proteomes" id="UP000250043"/>
    </source>
</evidence>
<proteinExistence type="predicted"/>
<evidence type="ECO:0000313" key="1">
    <source>
        <dbReference type="EMBL" id="OCH85177.1"/>
    </source>
</evidence>
<sequence>MVAVTPSAAQISVPDTQQTDIGIAVKAIQVNLDSKSQSRMKSVLSRRKSAISCTIGDDTEEKSFDANNRKDFQWDFEIVRKIPSGTPLKIGWKVDDDSDCSIDV</sequence>